<dbReference type="Pfam" id="PF00076">
    <property type="entry name" value="RRM_1"/>
    <property type="match status" value="1"/>
</dbReference>
<gene>
    <name evidence="9" type="ORF">WJX73_002025</name>
</gene>
<keyword evidence="2" id="KW-0507">mRNA processing</keyword>
<keyword evidence="3 6" id="KW-0694">RNA-binding</keyword>
<organism evidence="9 10">
    <name type="scientific">Symbiochloris irregularis</name>
    <dbReference type="NCBI Taxonomy" id="706552"/>
    <lineage>
        <taxon>Eukaryota</taxon>
        <taxon>Viridiplantae</taxon>
        <taxon>Chlorophyta</taxon>
        <taxon>core chlorophytes</taxon>
        <taxon>Trebouxiophyceae</taxon>
        <taxon>Trebouxiales</taxon>
        <taxon>Trebouxiaceae</taxon>
        <taxon>Symbiochloris</taxon>
    </lineage>
</organism>
<evidence type="ECO:0000256" key="5">
    <source>
        <dbReference type="ARBA" id="ARBA00023242"/>
    </source>
</evidence>
<dbReference type="AlphaFoldDB" id="A0AAW1NKR2"/>
<dbReference type="EMBL" id="JALJOQ010000238">
    <property type="protein sequence ID" value="KAK9787870.1"/>
    <property type="molecule type" value="Genomic_DNA"/>
</dbReference>
<evidence type="ECO:0000256" key="4">
    <source>
        <dbReference type="ARBA" id="ARBA00023187"/>
    </source>
</evidence>
<feature type="compositionally biased region" description="Basic and acidic residues" evidence="7">
    <location>
        <begin position="300"/>
        <end position="310"/>
    </location>
</feature>
<feature type="compositionally biased region" description="Basic and acidic residues" evidence="7">
    <location>
        <begin position="119"/>
        <end position="129"/>
    </location>
</feature>
<dbReference type="InterPro" id="IPR051106">
    <property type="entry name" value="RNA-bind/splicing_reg"/>
</dbReference>
<dbReference type="Proteomes" id="UP001465755">
    <property type="component" value="Unassembled WGS sequence"/>
</dbReference>
<evidence type="ECO:0000313" key="9">
    <source>
        <dbReference type="EMBL" id="KAK9787870.1"/>
    </source>
</evidence>
<dbReference type="Gene3D" id="3.30.70.330">
    <property type="match status" value="1"/>
</dbReference>
<feature type="compositionally biased region" description="Basic and acidic residues" evidence="7">
    <location>
        <begin position="211"/>
        <end position="222"/>
    </location>
</feature>
<feature type="region of interest" description="Disordered" evidence="7">
    <location>
        <begin position="99"/>
        <end position="310"/>
    </location>
</feature>
<dbReference type="GO" id="GO:0006397">
    <property type="term" value="P:mRNA processing"/>
    <property type="evidence" value="ECO:0007669"/>
    <property type="project" value="UniProtKB-KW"/>
</dbReference>
<evidence type="ECO:0000256" key="7">
    <source>
        <dbReference type="SAM" id="MobiDB-lite"/>
    </source>
</evidence>
<dbReference type="PANTHER" id="PTHR48028">
    <property type="entry name" value="GLYCINE-RICH RNA-BINDING PROTEIN RZ1A"/>
    <property type="match status" value="1"/>
</dbReference>
<dbReference type="SMART" id="SM00360">
    <property type="entry name" value="RRM"/>
    <property type="match status" value="1"/>
</dbReference>
<comment type="subcellular location">
    <subcellularLocation>
        <location evidence="1">Nucleus</location>
    </subcellularLocation>
</comment>
<feature type="compositionally biased region" description="Basic and acidic residues" evidence="7">
    <location>
        <begin position="136"/>
        <end position="160"/>
    </location>
</feature>
<evidence type="ECO:0000259" key="8">
    <source>
        <dbReference type="PROSITE" id="PS50102"/>
    </source>
</evidence>
<evidence type="ECO:0000256" key="6">
    <source>
        <dbReference type="PROSITE-ProRule" id="PRU00176"/>
    </source>
</evidence>
<dbReference type="InterPro" id="IPR000504">
    <property type="entry name" value="RRM_dom"/>
</dbReference>
<accession>A0AAW1NKR2</accession>
<dbReference type="GO" id="GO:0008380">
    <property type="term" value="P:RNA splicing"/>
    <property type="evidence" value="ECO:0007669"/>
    <property type="project" value="UniProtKB-KW"/>
</dbReference>
<dbReference type="PROSITE" id="PS50102">
    <property type="entry name" value="RRM"/>
    <property type="match status" value="1"/>
</dbReference>
<dbReference type="SUPFAM" id="SSF54928">
    <property type="entry name" value="RNA-binding domain, RBD"/>
    <property type="match status" value="1"/>
</dbReference>
<dbReference type="PANTHER" id="PTHR48028:SF4">
    <property type="entry name" value="SC35-LIKE SPLICING FACTOR"/>
    <property type="match status" value="1"/>
</dbReference>
<evidence type="ECO:0000256" key="2">
    <source>
        <dbReference type="ARBA" id="ARBA00022664"/>
    </source>
</evidence>
<comment type="caution">
    <text evidence="9">The sequence shown here is derived from an EMBL/GenBank/DDBJ whole genome shotgun (WGS) entry which is preliminary data.</text>
</comment>
<dbReference type="InterPro" id="IPR035979">
    <property type="entry name" value="RBD_domain_sf"/>
</dbReference>
<keyword evidence="10" id="KW-1185">Reference proteome</keyword>
<keyword evidence="4" id="KW-0508">mRNA splicing</keyword>
<name>A0AAW1NKR2_9CHLO</name>
<feature type="compositionally biased region" description="Basic and acidic residues" evidence="7">
    <location>
        <begin position="8"/>
        <end position="22"/>
    </location>
</feature>
<dbReference type="InterPro" id="IPR012677">
    <property type="entry name" value="Nucleotide-bd_a/b_plait_sf"/>
</dbReference>
<evidence type="ECO:0000313" key="10">
    <source>
        <dbReference type="Proteomes" id="UP001465755"/>
    </source>
</evidence>
<proteinExistence type="predicted"/>
<evidence type="ECO:0000256" key="1">
    <source>
        <dbReference type="ARBA" id="ARBA00004123"/>
    </source>
</evidence>
<evidence type="ECO:0000256" key="3">
    <source>
        <dbReference type="ARBA" id="ARBA00022884"/>
    </source>
</evidence>
<dbReference type="GO" id="GO:0003723">
    <property type="term" value="F:RNA binding"/>
    <property type="evidence" value="ECO:0007669"/>
    <property type="project" value="UniProtKB-UniRule"/>
</dbReference>
<keyword evidence="5" id="KW-0539">Nucleus</keyword>
<protein>
    <recommendedName>
        <fullName evidence="8">RRM domain-containing protein</fullName>
    </recommendedName>
</protein>
<feature type="domain" description="RRM" evidence="8">
    <location>
        <begin position="23"/>
        <end position="100"/>
    </location>
</feature>
<feature type="region of interest" description="Disordered" evidence="7">
    <location>
        <begin position="1"/>
        <end position="22"/>
    </location>
</feature>
<reference evidence="9 10" key="1">
    <citation type="journal article" date="2024" name="Nat. Commun.">
        <title>Phylogenomics reveals the evolutionary origins of lichenization in chlorophyte algae.</title>
        <authorList>
            <person name="Puginier C."/>
            <person name="Libourel C."/>
            <person name="Otte J."/>
            <person name="Skaloud P."/>
            <person name="Haon M."/>
            <person name="Grisel S."/>
            <person name="Petersen M."/>
            <person name="Berrin J.G."/>
            <person name="Delaux P.M."/>
            <person name="Dal Grande F."/>
            <person name="Keller J."/>
        </authorList>
    </citation>
    <scope>NUCLEOTIDE SEQUENCE [LARGE SCALE GENOMIC DNA]</scope>
    <source>
        <strain evidence="9 10">SAG 2036</strain>
    </source>
</reference>
<dbReference type="GO" id="GO:0005634">
    <property type="term" value="C:nucleus"/>
    <property type="evidence" value="ECO:0007669"/>
    <property type="project" value="UniProtKB-SubCell"/>
</dbReference>
<sequence>MSAEPEEQNGHREEKAAAAPEENKLFVGGISWHMNDRELKDTFRKYGPCEARVMADKITGRSRGFGFVIFESTEDMEAARKELHDSEIDGRKVSVTIAIPQSETAPGTPASHLGTSRHRGYDRGYDRAPRSAGYERGYDRRYPGYERGYDRGFPPERGYDRGAYPPEYDRYERGAPPPGYAYDREYDYDSRAPSYSRGGYPPDRYAAYDAPYERDPAYDYERYPQSYDRYPPAERGYPPSDRAYSRGTAEAGPAARTSSGSYDRAAPAGYDRYASRGGGPDRDYGRPPPSSRAGPYERSGVARDDRGSRL</sequence>